<dbReference type="SUPFAM" id="SSF56112">
    <property type="entry name" value="Protein kinase-like (PK-like)"/>
    <property type="match status" value="1"/>
</dbReference>
<dbReference type="InterPro" id="IPR000719">
    <property type="entry name" value="Prot_kinase_dom"/>
</dbReference>
<evidence type="ECO:0000256" key="3">
    <source>
        <dbReference type="ARBA" id="ARBA00022679"/>
    </source>
</evidence>
<feature type="binding site" evidence="7">
    <location>
        <position position="183"/>
    </location>
    <ligand>
        <name>ATP</name>
        <dbReference type="ChEBI" id="CHEBI:30616"/>
    </ligand>
</feature>
<evidence type="ECO:0000256" key="5">
    <source>
        <dbReference type="ARBA" id="ARBA00022777"/>
    </source>
</evidence>
<dbReference type="InterPro" id="IPR011009">
    <property type="entry name" value="Kinase-like_dom_sf"/>
</dbReference>
<dbReference type="InterPro" id="IPR017441">
    <property type="entry name" value="Protein_kinase_ATP_BS"/>
</dbReference>
<feature type="domain" description="Protein kinase" evidence="8">
    <location>
        <begin position="154"/>
        <end position="200"/>
    </location>
</feature>
<name>A0A2P4YQI6_9STRA</name>
<evidence type="ECO:0000313" key="10">
    <source>
        <dbReference type="Proteomes" id="UP000237271"/>
    </source>
</evidence>
<dbReference type="EMBL" id="NCKW01000737">
    <property type="protein sequence ID" value="POM80068.1"/>
    <property type="molecule type" value="Genomic_DNA"/>
</dbReference>
<sequence length="200" mass="22547">MLEFLSATKLDFHCTSQARATPGAIADGYQSIAHIFFNQRPLYWIRRTTSSLLITGGSSTPPVADFLQDTEKAAELTALERVEILQYDEIRFGSSLAVKRSRRNGKIQNDMPVHRVDVATPVEEPDNLPTQMCNDGYDDELGDYLVLMGDHLVYRGLSALGQGSFGQVICCLDHRTSKHVAIKIIRNRRKYRYQALVELQ</sequence>
<comment type="caution">
    <text evidence="9">The sequence shown here is derived from an EMBL/GenBank/DDBJ whole genome shotgun (WGS) entry which is preliminary data.</text>
</comment>
<keyword evidence="5 9" id="KW-0418">Kinase</keyword>
<dbReference type="GO" id="GO:0005737">
    <property type="term" value="C:cytoplasm"/>
    <property type="evidence" value="ECO:0007669"/>
    <property type="project" value="TreeGrafter"/>
</dbReference>
<dbReference type="Gene3D" id="3.30.200.20">
    <property type="entry name" value="Phosphorylase Kinase, domain 1"/>
    <property type="match status" value="1"/>
</dbReference>
<gene>
    <name evidence="9" type="ORF">PHPALM_2141</name>
</gene>
<keyword evidence="4 7" id="KW-0547">Nucleotide-binding</keyword>
<dbReference type="PANTHER" id="PTHR24058:SF22">
    <property type="entry name" value="DUAL SPECIFICITY TYROSINE-PHOSPHORYLATION-REGULATED KINASE 4"/>
    <property type="match status" value="1"/>
</dbReference>
<dbReference type="InterPro" id="IPR050494">
    <property type="entry name" value="Ser_Thr_dual-spec_kinase"/>
</dbReference>
<dbReference type="PROSITE" id="PS00107">
    <property type="entry name" value="PROTEIN_KINASE_ATP"/>
    <property type="match status" value="1"/>
</dbReference>
<dbReference type="OrthoDB" id="9332038at2759"/>
<evidence type="ECO:0000259" key="8">
    <source>
        <dbReference type="PROSITE" id="PS50011"/>
    </source>
</evidence>
<dbReference type="GO" id="GO:0005856">
    <property type="term" value="C:cytoskeleton"/>
    <property type="evidence" value="ECO:0007669"/>
    <property type="project" value="TreeGrafter"/>
</dbReference>
<proteinExistence type="inferred from homology"/>
<dbReference type="GO" id="GO:0004674">
    <property type="term" value="F:protein serine/threonine kinase activity"/>
    <property type="evidence" value="ECO:0007669"/>
    <property type="project" value="UniProtKB-KW"/>
</dbReference>
<dbReference type="GO" id="GO:0005524">
    <property type="term" value="F:ATP binding"/>
    <property type="evidence" value="ECO:0007669"/>
    <property type="project" value="UniProtKB-UniRule"/>
</dbReference>
<comment type="similarity">
    <text evidence="1">Belongs to the protein kinase superfamily. CMGC Ser/Thr protein kinase family. MNB/DYRK subfamily.</text>
</comment>
<protein>
    <submittedName>
        <fullName evidence="9">CMGC/DYRK/DYRK2 protein Kinase</fullName>
    </submittedName>
</protein>
<dbReference type="PANTHER" id="PTHR24058">
    <property type="entry name" value="DUAL SPECIFICITY PROTEIN KINASE"/>
    <property type="match status" value="1"/>
</dbReference>
<reference evidence="9 10" key="1">
    <citation type="journal article" date="2017" name="Genome Biol. Evol.">
        <title>Phytophthora megakarya and P. palmivora, closely related causal agents of cacao black pod rot, underwent increases in genome sizes and gene numbers by different mechanisms.</title>
        <authorList>
            <person name="Ali S.S."/>
            <person name="Shao J."/>
            <person name="Lary D.J."/>
            <person name="Kronmiller B."/>
            <person name="Shen D."/>
            <person name="Strem M.D."/>
            <person name="Amoako-Attah I."/>
            <person name="Akrofi A.Y."/>
            <person name="Begoude B.A."/>
            <person name="Ten Hoopen G.M."/>
            <person name="Coulibaly K."/>
            <person name="Kebe B.I."/>
            <person name="Melnick R.L."/>
            <person name="Guiltinan M.J."/>
            <person name="Tyler B.M."/>
            <person name="Meinhardt L.W."/>
            <person name="Bailey B.A."/>
        </authorList>
    </citation>
    <scope>NUCLEOTIDE SEQUENCE [LARGE SCALE GENOMIC DNA]</scope>
    <source>
        <strain evidence="10">sbr112.9</strain>
    </source>
</reference>
<evidence type="ECO:0000256" key="2">
    <source>
        <dbReference type="ARBA" id="ARBA00022527"/>
    </source>
</evidence>
<dbReference type="Proteomes" id="UP000237271">
    <property type="component" value="Unassembled WGS sequence"/>
</dbReference>
<evidence type="ECO:0000256" key="4">
    <source>
        <dbReference type="ARBA" id="ARBA00022741"/>
    </source>
</evidence>
<keyword evidence="2" id="KW-0723">Serine/threonine-protein kinase</keyword>
<dbReference type="AlphaFoldDB" id="A0A2P4YQI6"/>
<organism evidence="9 10">
    <name type="scientific">Phytophthora palmivora</name>
    <dbReference type="NCBI Taxonomy" id="4796"/>
    <lineage>
        <taxon>Eukaryota</taxon>
        <taxon>Sar</taxon>
        <taxon>Stramenopiles</taxon>
        <taxon>Oomycota</taxon>
        <taxon>Peronosporomycetes</taxon>
        <taxon>Peronosporales</taxon>
        <taxon>Peronosporaceae</taxon>
        <taxon>Phytophthora</taxon>
    </lineage>
</organism>
<evidence type="ECO:0000313" key="9">
    <source>
        <dbReference type="EMBL" id="POM80068.1"/>
    </source>
</evidence>
<evidence type="ECO:0000256" key="1">
    <source>
        <dbReference type="ARBA" id="ARBA00008867"/>
    </source>
</evidence>
<keyword evidence="10" id="KW-1185">Reference proteome</keyword>
<evidence type="ECO:0000256" key="6">
    <source>
        <dbReference type="ARBA" id="ARBA00022840"/>
    </source>
</evidence>
<dbReference type="PROSITE" id="PS50011">
    <property type="entry name" value="PROTEIN_KINASE_DOM"/>
    <property type="match status" value="1"/>
</dbReference>
<accession>A0A2P4YQI6</accession>
<keyword evidence="6 7" id="KW-0067">ATP-binding</keyword>
<keyword evidence="3" id="KW-0808">Transferase</keyword>
<evidence type="ECO:0000256" key="7">
    <source>
        <dbReference type="PROSITE-ProRule" id="PRU10141"/>
    </source>
</evidence>